<name>A0A5B8I7I9_9RHOB</name>
<evidence type="ECO:0000313" key="1">
    <source>
        <dbReference type="EMBL" id="QDY69755.1"/>
    </source>
</evidence>
<organism evidence="1 2">
    <name type="scientific">Qingshengfaniella alkalisoli</name>
    <dbReference type="NCBI Taxonomy" id="2599296"/>
    <lineage>
        <taxon>Bacteria</taxon>
        <taxon>Pseudomonadati</taxon>
        <taxon>Pseudomonadota</taxon>
        <taxon>Alphaproteobacteria</taxon>
        <taxon>Rhodobacterales</taxon>
        <taxon>Paracoccaceae</taxon>
        <taxon>Qingshengfaniella</taxon>
    </lineage>
</organism>
<dbReference type="SUPFAM" id="SSF53850">
    <property type="entry name" value="Periplasmic binding protein-like II"/>
    <property type="match status" value="1"/>
</dbReference>
<dbReference type="Proteomes" id="UP000318483">
    <property type="component" value="Chromosome"/>
</dbReference>
<sequence length="321" mass="34176">MLSRGIFGVTVSAALFTATAITAQTYFVVGTGGVTGVYYPTGGAICRLVNRTSDETGLKCAVEPSSGSIANIQAIRSGTMEFGVVQSDWQYHAVEGDSVFQNDGPFSQLRSVMSLHPEPFTVLARADADASVFEDLKGKRVNIGSPGSGQRNTTEILLDALGWTTDDFGTAIERQAVEQSAVLCGDVIDATVYVVGHPSGAVQEATTACDSRLVSVSGEVVDELVEAFPFYREAVIPGGLYRGNADDVPTFGVGATLVTSTDVPVQVVYDLTKAIFDNLDDFRMLHPALANLSETEMVEAGLSAPLHDGALRYYRERGWVQ</sequence>
<dbReference type="Gene3D" id="3.40.190.10">
    <property type="entry name" value="Periplasmic binding protein-like II"/>
    <property type="match status" value="2"/>
</dbReference>
<dbReference type="KEGG" id="lit:FPZ52_09065"/>
<evidence type="ECO:0000313" key="2">
    <source>
        <dbReference type="Proteomes" id="UP000318483"/>
    </source>
</evidence>
<gene>
    <name evidence="1" type="ORF">FPZ52_09065</name>
</gene>
<dbReference type="OrthoDB" id="9776669at2"/>
<dbReference type="RefSeq" id="WP_146365132.1">
    <property type="nucleotide sequence ID" value="NZ_CP042261.1"/>
</dbReference>
<dbReference type="PANTHER" id="PTHR42941:SF1">
    <property type="entry name" value="SLL1037 PROTEIN"/>
    <property type="match status" value="1"/>
</dbReference>
<protein>
    <submittedName>
        <fullName evidence="1">TAXI family TRAP transporter solute-binding subunit</fullName>
    </submittedName>
</protein>
<dbReference type="CDD" id="cd13568">
    <property type="entry name" value="PBP2_TAXI_TRAP_like_3"/>
    <property type="match status" value="1"/>
</dbReference>
<dbReference type="NCBIfam" id="TIGR02122">
    <property type="entry name" value="TRAP_TAXI"/>
    <property type="match status" value="1"/>
</dbReference>
<reference evidence="1 2" key="1">
    <citation type="submission" date="2019-07" db="EMBL/GenBank/DDBJ databases">
        <title>Litoreibacter alkalisoli sp. nov., isolated from saline-alkaline soil.</title>
        <authorList>
            <person name="Wang S."/>
            <person name="Xu L."/>
            <person name="Xing Y.-T."/>
            <person name="Sun J.-Q."/>
        </authorList>
    </citation>
    <scope>NUCLEOTIDE SEQUENCE [LARGE SCALE GENOMIC DNA]</scope>
    <source>
        <strain evidence="1 2">LN3S51</strain>
    </source>
</reference>
<dbReference type="Pfam" id="PF16868">
    <property type="entry name" value="NMT1_3"/>
    <property type="match status" value="1"/>
</dbReference>
<dbReference type="EMBL" id="CP042261">
    <property type="protein sequence ID" value="QDY69755.1"/>
    <property type="molecule type" value="Genomic_DNA"/>
</dbReference>
<accession>A0A5B8I7I9</accession>
<dbReference type="PANTHER" id="PTHR42941">
    <property type="entry name" value="SLL1037 PROTEIN"/>
    <property type="match status" value="1"/>
</dbReference>
<proteinExistence type="predicted"/>
<keyword evidence="2" id="KW-1185">Reference proteome</keyword>
<dbReference type="InterPro" id="IPR011852">
    <property type="entry name" value="TRAP_TAXI"/>
</dbReference>
<dbReference type="AlphaFoldDB" id="A0A5B8I7I9"/>